<name>A0A0C9V9C3_SPHS4</name>
<dbReference type="Proteomes" id="UP000054279">
    <property type="component" value="Unassembled WGS sequence"/>
</dbReference>
<reference evidence="4 5" key="1">
    <citation type="submission" date="2014-06" db="EMBL/GenBank/DDBJ databases">
        <title>Evolutionary Origins and Diversification of the Mycorrhizal Mutualists.</title>
        <authorList>
            <consortium name="DOE Joint Genome Institute"/>
            <consortium name="Mycorrhizal Genomics Consortium"/>
            <person name="Kohler A."/>
            <person name="Kuo A."/>
            <person name="Nagy L.G."/>
            <person name="Floudas D."/>
            <person name="Copeland A."/>
            <person name="Barry K.W."/>
            <person name="Cichocki N."/>
            <person name="Veneault-Fourrey C."/>
            <person name="LaButti K."/>
            <person name="Lindquist E.A."/>
            <person name="Lipzen A."/>
            <person name="Lundell T."/>
            <person name="Morin E."/>
            <person name="Murat C."/>
            <person name="Riley R."/>
            <person name="Ohm R."/>
            <person name="Sun H."/>
            <person name="Tunlid A."/>
            <person name="Henrissat B."/>
            <person name="Grigoriev I.V."/>
            <person name="Hibbett D.S."/>
            <person name="Martin F."/>
        </authorList>
    </citation>
    <scope>NUCLEOTIDE SEQUENCE [LARGE SCALE GENOMIC DNA]</scope>
    <source>
        <strain evidence="4 5">SS14</strain>
    </source>
</reference>
<evidence type="ECO:0000313" key="4">
    <source>
        <dbReference type="EMBL" id="KIJ43584.1"/>
    </source>
</evidence>
<evidence type="ECO:0000256" key="2">
    <source>
        <dbReference type="SAM" id="Phobius"/>
    </source>
</evidence>
<dbReference type="HOGENOM" id="CLU_066676_0_0_1"/>
<dbReference type="EMBL" id="KN837122">
    <property type="protein sequence ID" value="KIJ43584.1"/>
    <property type="molecule type" value="Genomic_DNA"/>
</dbReference>
<feature type="transmembrane region" description="Helical" evidence="2">
    <location>
        <begin position="115"/>
        <end position="135"/>
    </location>
</feature>
<keyword evidence="2" id="KW-1133">Transmembrane helix</keyword>
<organism evidence="4 5">
    <name type="scientific">Sphaerobolus stellatus (strain SS14)</name>
    <dbReference type="NCBI Taxonomy" id="990650"/>
    <lineage>
        <taxon>Eukaryota</taxon>
        <taxon>Fungi</taxon>
        <taxon>Dikarya</taxon>
        <taxon>Basidiomycota</taxon>
        <taxon>Agaricomycotina</taxon>
        <taxon>Agaricomycetes</taxon>
        <taxon>Phallomycetidae</taxon>
        <taxon>Geastrales</taxon>
        <taxon>Sphaerobolaceae</taxon>
        <taxon>Sphaerobolus</taxon>
    </lineage>
</organism>
<dbReference type="AlphaFoldDB" id="A0A0C9V9C3"/>
<feature type="domain" description="DUF6533" evidence="3">
    <location>
        <begin position="11"/>
        <end position="47"/>
    </location>
</feature>
<dbReference type="InterPro" id="IPR045340">
    <property type="entry name" value="DUF6533"/>
</dbReference>
<evidence type="ECO:0000313" key="5">
    <source>
        <dbReference type="Proteomes" id="UP000054279"/>
    </source>
</evidence>
<feature type="transmembrane region" description="Helical" evidence="2">
    <location>
        <begin position="83"/>
        <end position="103"/>
    </location>
</feature>
<keyword evidence="2" id="KW-0812">Transmembrane</keyword>
<protein>
    <recommendedName>
        <fullName evidence="3">DUF6533 domain-containing protein</fullName>
    </recommendedName>
</protein>
<keyword evidence="2" id="KW-0472">Membrane</keyword>
<dbReference type="OrthoDB" id="3052633at2759"/>
<gene>
    <name evidence="4" type="ORF">M422DRAFT_253165</name>
</gene>
<evidence type="ECO:0000256" key="1">
    <source>
        <dbReference type="SAM" id="MobiDB-lite"/>
    </source>
</evidence>
<keyword evidence="5" id="KW-1185">Reference proteome</keyword>
<evidence type="ECO:0000259" key="3">
    <source>
        <dbReference type="Pfam" id="PF20151"/>
    </source>
</evidence>
<feature type="region of interest" description="Disordered" evidence="1">
    <location>
        <begin position="335"/>
        <end position="362"/>
    </location>
</feature>
<proteinExistence type="predicted"/>
<dbReference type="Pfam" id="PF20151">
    <property type="entry name" value="DUF6533"/>
    <property type="match status" value="1"/>
</dbReference>
<feature type="transmembrane region" description="Helical" evidence="2">
    <location>
        <begin position="52"/>
        <end position="71"/>
    </location>
</feature>
<accession>A0A0C9V9C3</accession>
<sequence length="362" mass="41031">MLAISPHYHSALLIWDHVVTFGEEVSKIWSKKITGGSVLYVLLRYGTAVEKITIMLLASWGKLFCFIRPIIFDLSPTRCNIAVRVQIFPMILRTIAFSLFSSLRVYALTGKDWKLASFVLLLFLPSIIAPTYSYAHQFSPAVNALGCQLEFVASQPVHDHSMKLQFNHHYSTLTLELYHFEKDLLHAKQPQVERRSYKHGTPLTERRNPLLRCLADLVTGRYACPYSALALLFFDHVPADVVGYNYWVVPYYTPVFRTIIICRFLLMLRTIYFPEDNDENSHVASMRFASRIVGNLGTTVGDLDFSGGEDKDDHGDDIIYARNPFTTGLMLSEAAGSNVEEKRTSISDEESGSAHSHEHNQS</sequence>